<feature type="region of interest" description="Disordered" evidence="1">
    <location>
        <begin position="111"/>
        <end position="150"/>
    </location>
</feature>
<reference evidence="2" key="1">
    <citation type="submission" date="2011-02" db="EMBL/GenBank/DDBJ databases">
        <title>The genome of the leaf-cutting ant Acromyrmex echinatior suggests key adaptations to social evolution and fungus farming.</title>
        <authorList>
            <person name="Nygaard S."/>
            <person name="Zhang G."/>
        </authorList>
    </citation>
    <scope>NUCLEOTIDE SEQUENCE</scope>
</reference>
<feature type="compositionally biased region" description="Basic and acidic residues" evidence="1">
    <location>
        <begin position="114"/>
        <end position="150"/>
    </location>
</feature>
<accession>F4X8L0</accession>
<sequence>MIRSACRARIGSLLRVSLSSFTFQFVHDNRFLEYSFARGAEACTNDRATICSFRKTKNIDRARKRREEKRVPVPVEETSTEEEQLGCSGAALLYSPRLENTPKLRVLSRNLIGGEEKRKKTEGKVEMGEDVKNDEREKEWIVKQNQHDRD</sequence>
<protein>
    <submittedName>
        <fullName evidence="2">Uncharacterized protein</fullName>
    </submittedName>
</protein>
<proteinExistence type="predicted"/>
<evidence type="ECO:0000256" key="1">
    <source>
        <dbReference type="SAM" id="MobiDB-lite"/>
    </source>
</evidence>
<keyword evidence="3" id="KW-1185">Reference proteome</keyword>
<gene>
    <name evidence="2" type="ORF">G5I_14749</name>
</gene>
<name>F4X8L0_ACREC</name>
<feature type="region of interest" description="Disordered" evidence="1">
    <location>
        <begin position="63"/>
        <end position="82"/>
    </location>
</feature>
<evidence type="ECO:0000313" key="2">
    <source>
        <dbReference type="EMBL" id="EGI57279.1"/>
    </source>
</evidence>
<dbReference type="EMBL" id="GL888932">
    <property type="protein sequence ID" value="EGI57279.1"/>
    <property type="molecule type" value="Genomic_DNA"/>
</dbReference>
<evidence type="ECO:0000313" key="3">
    <source>
        <dbReference type="Proteomes" id="UP000007755"/>
    </source>
</evidence>
<dbReference type="AlphaFoldDB" id="F4X8L0"/>
<dbReference type="Proteomes" id="UP000007755">
    <property type="component" value="Unassembled WGS sequence"/>
</dbReference>
<organism evidence="3">
    <name type="scientific">Acromyrmex echinatior</name>
    <name type="common">Panamanian leafcutter ant</name>
    <name type="synonym">Acromyrmex octospinosus echinatior</name>
    <dbReference type="NCBI Taxonomy" id="103372"/>
    <lineage>
        <taxon>Eukaryota</taxon>
        <taxon>Metazoa</taxon>
        <taxon>Ecdysozoa</taxon>
        <taxon>Arthropoda</taxon>
        <taxon>Hexapoda</taxon>
        <taxon>Insecta</taxon>
        <taxon>Pterygota</taxon>
        <taxon>Neoptera</taxon>
        <taxon>Endopterygota</taxon>
        <taxon>Hymenoptera</taxon>
        <taxon>Apocrita</taxon>
        <taxon>Aculeata</taxon>
        <taxon>Formicoidea</taxon>
        <taxon>Formicidae</taxon>
        <taxon>Myrmicinae</taxon>
        <taxon>Acromyrmex</taxon>
    </lineage>
</organism>
<dbReference type="InParanoid" id="F4X8L0"/>